<keyword evidence="3" id="KW-0547">Nucleotide-binding</keyword>
<evidence type="ECO:0000256" key="2">
    <source>
        <dbReference type="ARBA" id="ARBA00022701"/>
    </source>
</evidence>
<sequence>MKVGAKGERLEETKNINKSLSALGDVIVAIANKDSHIPYRNSKLTELLQNCLGSDSKTLMFVNISSDQQDTLETISSLRFATKVNTCVIGTAKRHVQ</sequence>
<dbReference type="InterPro" id="IPR027640">
    <property type="entry name" value="Kinesin-like_fam"/>
</dbReference>
<dbReference type="GO" id="GO:0005874">
    <property type="term" value="C:microtubule"/>
    <property type="evidence" value="ECO:0007669"/>
    <property type="project" value="UniProtKB-KW"/>
</dbReference>
<dbReference type="InterPro" id="IPR027417">
    <property type="entry name" value="P-loop_NTPase"/>
</dbReference>
<comment type="similarity">
    <text evidence="6">Belongs to the TRAFAC class myosin-kinesin ATPase superfamily. Kinesin family.</text>
</comment>
<evidence type="ECO:0000256" key="6">
    <source>
        <dbReference type="PROSITE-ProRule" id="PRU00283"/>
    </source>
</evidence>
<name>M2SF60_ENTHI</name>
<dbReference type="PANTHER" id="PTHR47972">
    <property type="entry name" value="KINESIN-LIKE PROTEIN KLP-3"/>
    <property type="match status" value="1"/>
</dbReference>
<dbReference type="PANTHER" id="PTHR47972:SF45">
    <property type="entry name" value="PROTEIN CLARET SEGREGATIONAL"/>
    <property type="match status" value="1"/>
</dbReference>
<keyword evidence="2" id="KW-0493">Microtubule</keyword>
<dbReference type="OrthoDB" id="30529at2759"/>
<dbReference type="Proteomes" id="UP000011755">
    <property type="component" value="Unassembled WGS sequence"/>
</dbReference>
<protein>
    <submittedName>
        <fullName evidence="8">Kinesin motor domain containing protein</fullName>
    </submittedName>
</protein>
<evidence type="ECO:0000256" key="5">
    <source>
        <dbReference type="ARBA" id="ARBA00023175"/>
    </source>
</evidence>
<dbReference type="VEuPathDB" id="AmoebaDB:EHI5A_128000"/>
<organism evidence="8 9">
    <name type="scientific">Entamoeba histolytica KU27</name>
    <dbReference type="NCBI Taxonomy" id="885311"/>
    <lineage>
        <taxon>Eukaryota</taxon>
        <taxon>Amoebozoa</taxon>
        <taxon>Evosea</taxon>
        <taxon>Archamoebae</taxon>
        <taxon>Mastigamoebida</taxon>
        <taxon>Entamoebidae</taxon>
        <taxon>Entamoeba</taxon>
    </lineage>
</organism>
<evidence type="ECO:0000256" key="4">
    <source>
        <dbReference type="ARBA" id="ARBA00022840"/>
    </source>
</evidence>
<reference evidence="8 9" key="1">
    <citation type="submission" date="2013-02" db="EMBL/GenBank/DDBJ databases">
        <authorList>
            <person name="Hannick L."/>
            <person name="Zafar N."/>
            <person name="Lorenzi H."/>
            <person name="Ali I.A."/>
            <person name="Petri W.P."/>
            <person name="Caler E."/>
        </authorList>
    </citation>
    <scope>NUCLEOTIDE SEQUENCE [LARGE SCALE GENOMIC DNA]</scope>
    <source>
        <strain evidence="8 9">KU27</strain>
    </source>
</reference>
<evidence type="ECO:0000256" key="1">
    <source>
        <dbReference type="ARBA" id="ARBA00022448"/>
    </source>
</evidence>
<dbReference type="PROSITE" id="PS50067">
    <property type="entry name" value="KINESIN_MOTOR_2"/>
    <property type="match status" value="1"/>
</dbReference>
<comment type="caution">
    <text evidence="6">Lacks conserved residue(s) required for the propagation of feature annotation.</text>
</comment>
<dbReference type="SMART" id="SM00129">
    <property type="entry name" value="KISc"/>
    <property type="match status" value="1"/>
</dbReference>
<dbReference type="GO" id="GO:0007018">
    <property type="term" value="P:microtubule-based movement"/>
    <property type="evidence" value="ECO:0007669"/>
    <property type="project" value="InterPro"/>
</dbReference>
<gene>
    <name evidence="8" type="ORF">EHI5A_128000</name>
</gene>
<proteinExistence type="inferred from homology"/>
<dbReference type="InterPro" id="IPR036961">
    <property type="entry name" value="Kinesin_motor_dom_sf"/>
</dbReference>
<evidence type="ECO:0000313" key="8">
    <source>
        <dbReference type="EMBL" id="EMD49537.1"/>
    </source>
</evidence>
<dbReference type="SUPFAM" id="SSF52540">
    <property type="entry name" value="P-loop containing nucleoside triphosphate hydrolases"/>
    <property type="match status" value="1"/>
</dbReference>
<feature type="domain" description="Kinesin motor" evidence="7">
    <location>
        <begin position="1"/>
        <end position="87"/>
    </location>
</feature>
<keyword evidence="5" id="KW-0505">Motor protein</keyword>
<keyword evidence="4" id="KW-0067">ATP-binding</keyword>
<accession>M2SF60</accession>
<dbReference type="Gene3D" id="3.40.850.10">
    <property type="entry name" value="Kinesin motor domain"/>
    <property type="match status" value="1"/>
</dbReference>
<evidence type="ECO:0000313" key="9">
    <source>
        <dbReference type="Proteomes" id="UP000011755"/>
    </source>
</evidence>
<dbReference type="InterPro" id="IPR001752">
    <property type="entry name" value="Kinesin_motor_dom"/>
</dbReference>
<evidence type="ECO:0000256" key="3">
    <source>
        <dbReference type="ARBA" id="ARBA00022741"/>
    </source>
</evidence>
<dbReference type="GO" id="GO:0008017">
    <property type="term" value="F:microtubule binding"/>
    <property type="evidence" value="ECO:0007669"/>
    <property type="project" value="InterPro"/>
</dbReference>
<dbReference type="Pfam" id="PF00225">
    <property type="entry name" value="Kinesin"/>
    <property type="match status" value="1"/>
</dbReference>
<dbReference type="AlphaFoldDB" id="M2SF60"/>
<dbReference type="EMBL" id="KB443806">
    <property type="protein sequence ID" value="EMD49537.1"/>
    <property type="molecule type" value="Genomic_DNA"/>
</dbReference>
<dbReference type="GO" id="GO:0003777">
    <property type="term" value="F:microtubule motor activity"/>
    <property type="evidence" value="ECO:0007669"/>
    <property type="project" value="InterPro"/>
</dbReference>
<keyword evidence="1" id="KW-0813">Transport</keyword>
<evidence type="ECO:0000259" key="7">
    <source>
        <dbReference type="PROSITE" id="PS50067"/>
    </source>
</evidence>
<dbReference type="GO" id="GO:0005524">
    <property type="term" value="F:ATP binding"/>
    <property type="evidence" value="ECO:0007669"/>
    <property type="project" value="UniProtKB-KW"/>
</dbReference>